<dbReference type="OrthoDB" id="428177at2759"/>
<gene>
    <name evidence="7" type="ORF">CALVIDRAFT_540524</name>
</gene>
<keyword evidence="2 4" id="KW-0378">Hydrolase</keyword>
<keyword evidence="8" id="KW-1185">Reference proteome</keyword>
<evidence type="ECO:0000256" key="1">
    <source>
        <dbReference type="ARBA" id="ARBA00007754"/>
    </source>
</evidence>
<evidence type="ECO:0000256" key="3">
    <source>
        <dbReference type="ARBA" id="ARBA00023295"/>
    </source>
</evidence>
<evidence type="ECO:0000256" key="2">
    <source>
        <dbReference type="ARBA" id="ARBA00022801"/>
    </source>
</evidence>
<dbReference type="PANTHER" id="PTHR40079:SF6">
    <property type="entry name" value="GH26 DOMAIN-CONTAINING PROTEIN"/>
    <property type="match status" value="1"/>
</dbReference>
<name>A0A167IQK4_CALVF</name>
<organism evidence="7 8">
    <name type="scientific">Calocera viscosa (strain TUFC12733)</name>
    <dbReference type="NCBI Taxonomy" id="1330018"/>
    <lineage>
        <taxon>Eukaryota</taxon>
        <taxon>Fungi</taxon>
        <taxon>Dikarya</taxon>
        <taxon>Basidiomycota</taxon>
        <taxon>Agaricomycotina</taxon>
        <taxon>Dacrymycetes</taxon>
        <taxon>Dacrymycetales</taxon>
        <taxon>Dacrymycetaceae</taxon>
        <taxon>Calocera</taxon>
    </lineage>
</organism>
<dbReference type="InterPro" id="IPR000805">
    <property type="entry name" value="Glyco_hydro_26"/>
</dbReference>
<feature type="domain" description="GH26" evidence="6">
    <location>
        <begin position="29"/>
        <end position="410"/>
    </location>
</feature>
<dbReference type="InterPro" id="IPR017853">
    <property type="entry name" value="GH"/>
</dbReference>
<dbReference type="SUPFAM" id="SSF51445">
    <property type="entry name" value="(Trans)glycosidases"/>
    <property type="match status" value="1"/>
</dbReference>
<dbReference type="Proteomes" id="UP000076738">
    <property type="component" value="Unassembled WGS sequence"/>
</dbReference>
<evidence type="ECO:0000259" key="6">
    <source>
        <dbReference type="PROSITE" id="PS51764"/>
    </source>
</evidence>
<feature type="active site" description="Proton donor" evidence="4">
    <location>
        <position position="201"/>
    </location>
</feature>
<keyword evidence="5" id="KW-0732">Signal</keyword>
<dbReference type="AlphaFoldDB" id="A0A167IQK4"/>
<evidence type="ECO:0000313" key="7">
    <source>
        <dbReference type="EMBL" id="KZO92857.1"/>
    </source>
</evidence>
<proteinExistence type="inferred from homology"/>
<feature type="chain" id="PRO_5007888376" evidence="5">
    <location>
        <begin position="30"/>
        <end position="458"/>
    </location>
</feature>
<feature type="active site" description="Nucleophile" evidence="4">
    <location>
        <position position="314"/>
    </location>
</feature>
<dbReference type="EMBL" id="KV417306">
    <property type="protein sequence ID" value="KZO92857.1"/>
    <property type="molecule type" value="Genomic_DNA"/>
</dbReference>
<accession>A0A167IQK4</accession>
<evidence type="ECO:0000256" key="4">
    <source>
        <dbReference type="PROSITE-ProRule" id="PRU01100"/>
    </source>
</evidence>
<comment type="similarity">
    <text evidence="1 4">Belongs to the glycosyl hydrolase 26 family.</text>
</comment>
<dbReference type="GO" id="GO:0016985">
    <property type="term" value="F:mannan endo-1,4-beta-mannosidase activity"/>
    <property type="evidence" value="ECO:0007669"/>
    <property type="project" value="InterPro"/>
</dbReference>
<dbReference type="GO" id="GO:0006080">
    <property type="term" value="P:substituted mannan metabolic process"/>
    <property type="evidence" value="ECO:0007669"/>
    <property type="project" value="InterPro"/>
</dbReference>
<protein>
    <submittedName>
        <fullName evidence="7">Glycoside hydrolase family 26 protein</fullName>
    </submittedName>
</protein>
<sequence length="458" mass="49603">MLFPVRRCSVVLNLMLICVFCPLRTDAGAKPRQADATFLVGGATQTLSGSPFVMNSSTSAIATSTTALLQTTSTSTQATLGARATLGLASSGMQRNGIYFGMLPDWDFYGPQDVARVFGAPVAITGDYITISKADSSLSQIRYHTPVLQQFASSSVYAPAIIPGDGVGNTNFTQDMANALASKFLSLNNAGITVWCRFAYEFNGYWNVYGQQPDAFKESWTMLYTAVKQAGAAQTYFLWSPNVWTGDINDPINGYTNYYPGDDMVDLCGLSFYFFGDSSQTENILPTSDTFSSALQSFYDEYHTGHDKPIVISESSAPYHYNQPAGFVSSGNDTEIALKYQNASGLTPAGGGAAQLEMKQDWLEELNGETTALQFPGLVAVSWFNLFKDRNNQLMDFRAIYGDNATETYFRTTLGTSSGQPSGGLPSSATRLLPGFASCTFGMVSALCLMYSERLLLS</sequence>
<dbReference type="PANTHER" id="PTHR40079">
    <property type="entry name" value="MANNAN ENDO-1,4-BETA-MANNOSIDASE E-RELATED"/>
    <property type="match status" value="1"/>
</dbReference>
<evidence type="ECO:0000256" key="5">
    <source>
        <dbReference type="SAM" id="SignalP"/>
    </source>
</evidence>
<dbReference type="InterPro" id="IPR022790">
    <property type="entry name" value="GH26_dom"/>
</dbReference>
<reference evidence="7 8" key="1">
    <citation type="journal article" date="2016" name="Mol. Biol. Evol.">
        <title>Comparative Genomics of Early-Diverging Mushroom-Forming Fungi Provides Insights into the Origins of Lignocellulose Decay Capabilities.</title>
        <authorList>
            <person name="Nagy L.G."/>
            <person name="Riley R."/>
            <person name="Tritt A."/>
            <person name="Adam C."/>
            <person name="Daum C."/>
            <person name="Floudas D."/>
            <person name="Sun H."/>
            <person name="Yadav J.S."/>
            <person name="Pangilinan J."/>
            <person name="Larsson K.H."/>
            <person name="Matsuura K."/>
            <person name="Barry K."/>
            <person name="Labutti K."/>
            <person name="Kuo R."/>
            <person name="Ohm R.A."/>
            <person name="Bhattacharya S.S."/>
            <person name="Shirouzu T."/>
            <person name="Yoshinaga Y."/>
            <person name="Martin F.M."/>
            <person name="Grigoriev I.V."/>
            <person name="Hibbett D.S."/>
        </authorList>
    </citation>
    <scope>NUCLEOTIDE SEQUENCE [LARGE SCALE GENOMIC DNA]</scope>
    <source>
        <strain evidence="7 8">TUFC12733</strain>
    </source>
</reference>
<evidence type="ECO:0000313" key="8">
    <source>
        <dbReference type="Proteomes" id="UP000076738"/>
    </source>
</evidence>
<dbReference type="Pfam" id="PF02156">
    <property type="entry name" value="Glyco_hydro_26"/>
    <property type="match status" value="1"/>
</dbReference>
<keyword evidence="3 4" id="KW-0326">Glycosidase</keyword>
<dbReference type="PROSITE" id="PS51764">
    <property type="entry name" value="GH26"/>
    <property type="match status" value="1"/>
</dbReference>
<feature type="signal peptide" evidence="5">
    <location>
        <begin position="1"/>
        <end position="29"/>
    </location>
</feature>
<dbReference type="Gene3D" id="3.20.20.80">
    <property type="entry name" value="Glycosidases"/>
    <property type="match status" value="1"/>
</dbReference>